<dbReference type="Proteomes" id="UP000712600">
    <property type="component" value="Unassembled WGS sequence"/>
</dbReference>
<dbReference type="EMBL" id="QGKX02001621">
    <property type="protein sequence ID" value="KAF3501293.1"/>
    <property type="molecule type" value="Genomic_DNA"/>
</dbReference>
<comment type="caution">
    <text evidence="1">The sequence shown here is derived from an EMBL/GenBank/DDBJ whole genome shotgun (WGS) entry which is preliminary data.</text>
</comment>
<protein>
    <submittedName>
        <fullName evidence="1">Uncharacterized protein</fullName>
    </submittedName>
</protein>
<dbReference type="AlphaFoldDB" id="A0A8S9NK06"/>
<accession>A0A8S9NK06</accession>
<evidence type="ECO:0000313" key="2">
    <source>
        <dbReference type="Proteomes" id="UP000712600"/>
    </source>
</evidence>
<sequence length="57" mass="6406">MEESPYRKTFILPGGRDGSRCPAQGLEKFYSEAPLGRTSFHLLRFPGLGSWSFVDGR</sequence>
<gene>
    <name evidence="1" type="ORF">F2Q69_00043559</name>
</gene>
<proteinExistence type="predicted"/>
<name>A0A8S9NK06_BRACR</name>
<organism evidence="1 2">
    <name type="scientific">Brassica cretica</name>
    <name type="common">Mustard</name>
    <dbReference type="NCBI Taxonomy" id="69181"/>
    <lineage>
        <taxon>Eukaryota</taxon>
        <taxon>Viridiplantae</taxon>
        <taxon>Streptophyta</taxon>
        <taxon>Embryophyta</taxon>
        <taxon>Tracheophyta</taxon>
        <taxon>Spermatophyta</taxon>
        <taxon>Magnoliopsida</taxon>
        <taxon>eudicotyledons</taxon>
        <taxon>Gunneridae</taxon>
        <taxon>Pentapetalae</taxon>
        <taxon>rosids</taxon>
        <taxon>malvids</taxon>
        <taxon>Brassicales</taxon>
        <taxon>Brassicaceae</taxon>
        <taxon>Brassiceae</taxon>
        <taxon>Brassica</taxon>
    </lineage>
</organism>
<evidence type="ECO:0000313" key="1">
    <source>
        <dbReference type="EMBL" id="KAF3501293.1"/>
    </source>
</evidence>
<reference evidence="1" key="1">
    <citation type="submission" date="2019-12" db="EMBL/GenBank/DDBJ databases">
        <title>Genome sequencing and annotation of Brassica cretica.</title>
        <authorList>
            <person name="Studholme D.J."/>
            <person name="Sarris P."/>
        </authorList>
    </citation>
    <scope>NUCLEOTIDE SEQUENCE</scope>
    <source>
        <strain evidence="1">PFS-109/04</strain>
        <tissue evidence="1">Leaf</tissue>
    </source>
</reference>